<feature type="domain" description="ER-bound oxygenase mpaB/mpaB'/Rubber oxygenase catalytic" evidence="1">
    <location>
        <begin position="42"/>
        <end position="272"/>
    </location>
</feature>
<dbReference type="OrthoDB" id="108890at2"/>
<dbReference type="GO" id="GO:0016491">
    <property type="term" value="F:oxidoreductase activity"/>
    <property type="evidence" value="ECO:0007669"/>
    <property type="project" value="InterPro"/>
</dbReference>
<organism evidence="2 3">
    <name type="scientific">Sphingomonas desiccabilis</name>
    <dbReference type="NCBI Taxonomy" id="429134"/>
    <lineage>
        <taxon>Bacteria</taxon>
        <taxon>Pseudomonadati</taxon>
        <taxon>Pseudomonadota</taxon>
        <taxon>Alphaproteobacteria</taxon>
        <taxon>Sphingomonadales</taxon>
        <taxon>Sphingomonadaceae</taxon>
        <taxon>Sphingomonas</taxon>
    </lineage>
</organism>
<dbReference type="AlphaFoldDB" id="A0A4V1QPP4"/>
<name>A0A4V1QPP4_9SPHN</name>
<accession>A0A4V1QPP4</accession>
<dbReference type="PANTHER" id="PTHR36151:SF3">
    <property type="entry name" value="ER-BOUND OXYGENASE MPAB_MPAB'_RUBBER OXYGENASE CATALYTIC DOMAIN-CONTAINING PROTEIN"/>
    <property type="match status" value="1"/>
</dbReference>
<dbReference type="InterPro" id="IPR018713">
    <property type="entry name" value="MPAB/Lcp_cat_dom"/>
</dbReference>
<proteinExistence type="predicted"/>
<dbReference type="Pfam" id="PF09995">
    <property type="entry name" value="MPAB_Lcp_cat"/>
    <property type="match status" value="1"/>
</dbReference>
<dbReference type="PANTHER" id="PTHR36151">
    <property type="entry name" value="BLR2777 PROTEIN"/>
    <property type="match status" value="1"/>
</dbReference>
<dbReference type="EMBL" id="SDPT01000001">
    <property type="protein sequence ID" value="RXZ34507.1"/>
    <property type="molecule type" value="Genomic_DNA"/>
</dbReference>
<evidence type="ECO:0000313" key="3">
    <source>
        <dbReference type="Proteomes" id="UP000292347"/>
    </source>
</evidence>
<reference evidence="2 3" key="1">
    <citation type="submission" date="2019-01" db="EMBL/GenBank/DDBJ databases">
        <title>Sphingomonas mucosissima sp. nov. and Sphingomonas desiccabilis sp. nov., from biological soil crusts in the Colorado Plateau, USA.</title>
        <authorList>
            <person name="Zhu D."/>
        </authorList>
    </citation>
    <scope>NUCLEOTIDE SEQUENCE [LARGE SCALE GENOMIC DNA]</scope>
    <source>
        <strain evidence="2 3">CP1D</strain>
    </source>
</reference>
<dbReference type="Proteomes" id="UP000292347">
    <property type="component" value="Unassembled WGS sequence"/>
</dbReference>
<keyword evidence="3" id="KW-1185">Reference proteome</keyword>
<evidence type="ECO:0000313" key="2">
    <source>
        <dbReference type="EMBL" id="RXZ34507.1"/>
    </source>
</evidence>
<comment type="caution">
    <text evidence="2">The sequence shown here is derived from an EMBL/GenBank/DDBJ whole genome shotgun (WGS) entry which is preliminary data.</text>
</comment>
<sequence>METVRQTIAKQVRALTGAGDGAIDLSRPPGDDGLFGPASVCWRVHGDFTSMMIGGTAALMLQMLHPLALAGVWDHSNFQRDMLGRLKRTAQFIAGTTYGATGEAERLIGRVRAIHDRVHGTLPDGTPYDANDPALLTWIHVVEVRMFLSGYLRYRNPALTAAEQDRYFAEYAEVARRLGATDVPTSRREIDRYLMDVRPQLRFDDRTRTVLHALLSQPAPNLAMRPFGDLTMRAAIDLLPPWARTMLRLRELPGEAPLVRAGARGVGRVLRWALNGRNAEAQARRA</sequence>
<protein>
    <submittedName>
        <fullName evidence="2">DUF2236 domain-containing protein</fullName>
    </submittedName>
</protein>
<gene>
    <name evidence="2" type="ORF">EO081_02130</name>
</gene>
<dbReference type="RefSeq" id="WP_129340298.1">
    <property type="nucleotide sequence ID" value="NZ_JACIDD010000001.1"/>
</dbReference>
<evidence type="ECO:0000259" key="1">
    <source>
        <dbReference type="Pfam" id="PF09995"/>
    </source>
</evidence>